<sequence length="280" mass="29755">MSVWFITGASRGFGAHLTGEVLSRGHQVVATARNPEVVSAAFPHAGANLLTVALDVTDERQAVEAVRAAVDRFGRIDVLVNNAGSGLLGAVEESSAAEVREQYDINVFGLLAVVRAVVPEMRRQRAGHIVNISSLLGIIGLHGYGVYGSTKFAVEGLTDALHAELAPFGVGVTAVELGYFRTDFIKESSLRHTANPLDAYATGPVEQMRQLTAAFVQPGDPAKAASALVDVVESGRAPVRLPLGRDAIQNIEAKIASLRQDLADWRELAEKTDHDDVQAA</sequence>
<dbReference type="InterPro" id="IPR051911">
    <property type="entry name" value="SDR_oxidoreductase"/>
</dbReference>
<comment type="caution">
    <text evidence="5">The sequence shown here is derived from an EMBL/GenBank/DDBJ whole genome shotgun (WGS) entry which is preliminary data.</text>
</comment>
<dbReference type="InterPro" id="IPR020904">
    <property type="entry name" value="Sc_DH/Rdtase_CS"/>
</dbReference>
<organism evidence="5 6">
    <name type="scientific">Micromonospora pisi</name>
    <dbReference type="NCBI Taxonomy" id="589240"/>
    <lineage>
        <taxon>Bacteria</taxon>
        <taxon>Bacillati</taxon>
        <taxon>Actinomycetota</taxon>
        <taxon>Actinomycetes</taxon>
        <taxon>Micromonosporales</taxon>
        <taxon>Micromonosporaceae</taxon>
        <taxon>Micromonospora</taxon>
    </lineage>
</organism>
<dbReference type="InterPro" id="IPR002347">
    <property type="entry name" value="SDR_fam"/>
</dbReference>
<dbReference type="AlphaFoldDB" id="A0A495JKG8"/>
<dbReference type="SUPFAM" id="SSF51735">
    <property type="entry name" value="NAD(P)-binding Rossmann-fold domains"/>
    <property type="match status" value="1"/>
</dbReference>
<dbReference type="PROSITE" id="PS00061">
    <property type="entry name" value="ADH_SHORT"/>
    <property type="match status" value="1"/>
</dbReference>
<keyword evidence="2" id="KW-0560">Oxidoreductase</keyword>
<evidence type="ECO:0000259" key="4">
    <source>
        <dbReference type="SMART" id="SM00822"/>
    </source>
</evidence>
<comment type="similarity">
    <text evidence="1 3">Belongs to the short-chain dehydrogenases/reductases (SDR) family.</text>
</comment>
<evidence type="ECO:0000313" key="6">
    <source>
        <dbReference type="Proteomes" id="UP000277671"/>
    </source>
</evidence>
<evidence type="ECO:0000256" key="3">
    <source>
        <dbReference type="RuleBase" id="RU000363"/>
    </source>
</evidence>
<dbReference type="InterPro" id="IPR036291">
    <property type="entry name" value="NAD(P)-bd_dom_sf"/>
</dbReference>
<dbReference type="OrthoDB" id="3178062at2"/>
<gene>
    <name evidence="5" type="ORF">BDK92_3415</name>
</gene>
<protein>
    <submittedName>
        <fullName evidence="5">Short-subunit dehydrogenase</fullName>
    </submittedName>
</protein>
<proteinExistence type="inferred from homology"/>
<dbReference type="PRINTS" id="PR00080">
    <property type="entry name" value="SDRFAMILY"/>
</dbReference>
<dbReference type="PRINTS" id="PR00081">
    <property type="entry name" value="GDHRDH"/>
</dbReference>
<evidence type="ECO:0000256" key="1">
    <source>
        <dbReference type="ARBA" id="ARBA00006484"/>
    </source>
</evidence>
<dbReference type="NCBIfam" id="NF004824">
    <property type="entry name" value="PRK06180.1"/>
    <property type="match status" value="1"/>
</dbReference>
<dbReference type="SMART" id="SM00822">
    <property type="entry name" value="PKS_KR"/>
    <property type="match status" value="1"/>
</dbReference>
<evidence type="ECO:0000256" key="2">
    <source>
        <dbReference type="ARBA" id="ARBA00023002"/>
    </source>
</evidence>
<dbReference type="RefSeq" id="WP_121157589.1">
    <property type="nucleotide sequence ID" value="NZ_RBKT01000001.1"/>
</dbReference>
<accession>A0A495JKG8</accession>
<dbReference type="CDD" id="cd05374">
    <property type="entry name" value="17beta-HSD-like_SDR_c"/>
    <property type="match status" value="1"/>
</dbReference>
<dbReference type="Gene3D" id="3.40.50.720">
    <property type="entry name" value="NAD(P)-binding Rossmann-like Domain"/>
    <property type="match status" value="1"/>
</dbReference>
<dbReference type="PANTHER" id="PTHR43976">
    <property type="entry name" value="SHORT CHAIN DEHYDROGENASE"/>
    <property type="match status" value="1"/>
</dbReference>
<keyword evidence="6" id="KW-1185">Reference proteome</keyword>
<name>A0A495JKG8_9ACTN</name>
<dbReference type="Pfam" id="PF00106">
    <property type="entry name" value="adh_short"/>
    <property type="match status" value="1"/>
</dbReference>
<dbReference type="InterPro" id="IPR057326">
    <property type="entry name" value="KR_dom"/>
</dbReference>
<dbReference type="Proteomes" id="UP000277671">
    <property type="component" value="Unassembled WGS sequence"/>
</dbReference>
<evidence type="ECO:0000313" key="5">
    <source>
        <dbReference type="EMBL" id="RKR89078.1"/>
    </source>
</evidence>
<dbReference type="PANTHER" id="PTHR43976:SF16">
    <property type="entry name" value="SHORT-CHAIN DEHYDROGENASE_REDUCTASE FAMILY PROTEIN"/>
    <property type="match status" value="1"/>
</dbReference>
<feature type="domain" description="Ketoreductase" evidence="4">
    <location>
        <begin position="2"/>
        <end position="178"/>
    </location>
</feature>
<dbReference type="GO" id="GO:0016491">
    <property type="term" value="F:oxidoreductase activity"/>
    <property type="evidence" value="ECO:0007669"/>
    <property type="project" value="UniProtKB-KW"/>
</dbReference>
<dbReference type="EMBL" id="RBKT01000001">
    <property type="protein sequence ID" value="RKR89078.1"/>
    <property type="molecule type" value="Genomic_DNA"/>
</dbReference>
<reference evidence="5 6" key="1">
    <citation type="submission" date="2018-10" db="EMBL/GenBank/DDBJ databases">
        <title>Sequencing the genomes of 1000 actinobacteria strains.</title>
        <authorList>
            <person name="Klenk H.-P."/>
        </authorList>
    </citation>
    <scope>NUCLEOTIDE SEQUENCE [LARGE SCALE GENOMIC DNA]</scope>
    <source>
        <strain evidence="5 6">DSM 45175</strain>
    </source>
</reference>